<feature type="binding site" evidence="2">
    <location>
        <position position="19"/>
    </location>
    <ligand>
        <name>substrate</name>
    </ligand>
</feature>
<gene>
    <name evidence="2" type="primary">uppS</name>
    <name evidence="4" type="ORF">GCM10007112_01970</name>
    <name evidence="3" type="ORF">Vsou_11070</name>
</gene>
<dbReference type="EMBL" id="AP026830">
    <property type="protein sequence ID" value="BDR92014.1"/>
    <property type="molecule type" value="Genomic_DNA"/>
</dbReference>
<feature type="active site" description="Proton acceptor" evidence="2">
    <location>
        <position position="62"/>
    </location>
</feature>
<evidence type="ECO:0000313" key="4">
    <source>
        <dbReference type="EMBL" id="GGI68578.1"/>
    </source>
</evidence>
<feature type="binding site" evidence="2">
    <location>
        <position position="63"/>
    </location>
    <ligand>
        <name>substrate</name>
    </ligand>
</feature>
<feature type="binding site" evidence="2">
    <location>
        <begin position="15"/>
        <end position="18"/>
    </location>
    <ligand>
        <name>substrate</name>
    </ligand>
</feature>
<keyword evidence="2" id="KW-0460">Magnesium</keyword>
<dbReference type="PROSITE" id="PS01066">
    <property type="entry name" value="UPP_SYNTHASE"/>
    <property type="match status" value="1"/>
</dbReference>
<evidence type="ECO:0000313" key="6">
    <source>
        <dbReference type="Proteomes" id="UP001060771"/>
    </source>
</evidence>
<comment type="subunit">
    <text evidence="2">Homodimer.</text>
</comment>
<reference evidence="6" key="3">
    <citation type="submission" date="2022-09" db="EMBL/GenBank/DDBJ databases">
        <title>Complete genome sequence of Vulcanisaeta souniana.</title>
        <authorList>
            <person name="Kato S."/>
            <person name="Itoh T."/>
            <person name="Ohkuma M."/>
        </authorList>
    </citation>
    <scope>NUCLEOTIDE SEQUENCE [LARGE SCALE GENOMIC DNA]</scope>
    <source>
        <strain evidence="6">JCM 11219</strain>
    </source>
</reference>
<proteinExistence type="inferred from homology"/>
<dbReference type="AlphaFoldDB" id="A0A830EGC6"/>
<dbReference type="HAMAP" id="MF_01139">
    <property type="entry name" value="ISPT"/>
    <property type="match status" value="1"/>
</dbReference>
<feature type="binding site" evidence="2">
    <location>
        <begin position="59"/>
        <end position="61"/>
    </location>
    <ligand>
        <name>substrate</name>
    </ligand>
</feature>
<dbReference type="Pfam" id="PF01255">
    <property type="entry name" value="Prenyltransf"/>
    <property type="match status" value="1"/>
</dbReference>
<reference evidence="3" key="4">
    <citation type="journal article" date="2023" name="Microbiol. Resour. Announc.">
        <title>Complete Genome Sequence of Vulcanisaeta souniana Strain IC-059, a Hyperthermophilic Archaeon Isolated from Hot Spring Water in Japan.</title>
        <authorList>
            <person name="Kato S."/>
            <person name="Itoh T."/>
            <person name="Wu L."/>
            <person name="Ma J."/>
            <person name="Ohkuma M."/>
        </authorList>
    </citation>
    <scope>NUCLEOTIDE SEQUENCE</scope>
    <source>
        <strain evidence="3">JCM 11219</strain>
    </source>
</reference>
<feature type="binding site" evidence="2">
    <location>
        <position position="14"/>
    </location>
    <ligand>
        <name>Mg(2+)</name>
        <dbReference type="ChEBI" id="CHEBI:18420"/>
    </ligand>
</feature>
<feature type="active site" evidence="2">
    <location>
        <position position="14"/>
    </location>
</feature>
<comment type="catalytic activity">
    <reaction evidence="2">
        <text>geranylgeranyl diphosphate + 7 isopentenyl diphosphate = tri-trans,hepta-cis-undecaprenyl diphosphate + 7 diphosphate</text>
        <dbReference type="Rhea" id="RHEA:27622"/>
        <dbReference type="ChEBI" id="CHEBI:33019"/>
        <dbReference type="ChEBI" id="CHEBI:57533"/>
        <dbReference type="ChEBI" id="CHEBI:60388"/>
        <dbReference type="ChEBI" id="CHEBI:128769"/>
        <dbReference type="EC" id="2.5.1.89"/>
    </reaction>
</comment>
<dbReference type="PANTHER" id="PTHR10291">
    <property type="entry name" value="DEHYDRODOLICHYL DIPHOSPHATE SYNTHASE FAMILY MEMBER"/>
    <property type="match status" value="1"/>
</dbReference>
<feature type="binding site" evidence="2">
    <location>
        <begin position="193"/>
        <end position="195"/>
    </location>
    <ligand>
        <name>substrate</name>
    </ligand>
</feature>
<evidence type="ECO:0000256" key="2">
    <source>
        <dbReference type="HAMAP-Rule" id="MF_01139"/>
    </source>
</evidence>
<dbReference type="OrthoDB" id="8293at2157"/>
<evidence type="ECO:0000313" key="5">
    <source>
        <dbReference type="Proteomes" id="UP000657075"/>
    </source>
</evidence>
<dbReference type="InterPro" id="IPR001441">
    <property type="entry name" value="UPP_synth-like"/>
</dbReference>
<dbReference type="Proteomes" id="UP001060771">
    <property type="component" value="Chromosome"/>
</dbReference>
<dbReference type="Gene3D" id="3.40.1180.10">
    <property type="entry name" value="Decaprenyl diphosphate synthase-like"/>
    <property type="match status" value="1"/>
</dbReference>
<dbReference type="InterPro" id="IPR018520">
    <property type="entry name" value="UPP_synth-like_CS"/>
</dbReference>
<feature type="binding site" evidence="2">
    <location>
        <position position="187"/>
    </location>
    <ligand>
        <name>substrate</name>
    </ligand>
</feature>
<dbReference type="SUPFAM" id="SSF64005">
    <property type="entry name" value="Undecaprenyl diphosphate synthase"/>
    <property type="match status" value="1"/>
</dbReference>
<dbReference type="CDD" id="cd00475">
    <property type="entry name" value="Cis_IPPS"/>
    <property type="match status" value="1"/>
</dbReference>
<organism evidence="4 5">
    <name type="scientific">Vulcanisaeta souniana JCM 11219</name>
    <dbReference type="NCBI Taxonomy" id="1293586"/>
    <lineage>
        <taxon>Archaea</taxon>
        <taxon>Thermoproteota</taxon>
        <taxon>Thermoprotei</taxon>
        <taxon>Thermoproteales</taxon>
        <taxon>Thermoproteaceae</taxon>
        <taxon>Vulcanisaeta</taxon>
    </lineage>
</organism>
<sequence length="238" mass="28160">MPTIVPMHIGVIPDGNRRWARKMGLPITEAYRVGSDKVEDFLDWSLDFGIKIVTVYVLSTENFFRRSRSELELLYRLLKEKMIKIRNDERIHRNKIKVRVIGRTWLLPEDVRREIALTEEYTADYSNHYLNLAVIYGGRQEVIDAIKRLFIDLNSGKIGVSDLDENTLFKYLYVSDEPYPEPDLVIRTGGEHRISNFLLYETAYSELYILNKYWPEITKDDLKEALDNYTKRERRFGK</sequence>
<evidence type="ECO:0000256" key="1">
    <source>
        <dbReference type="ARBA" id="ARBA00022679"/>
    </source>
</evidence>
<keyword evidence="6" id="KW-1185">Reference proteome</keyword>
<dbReference type="GeneID" id="76206654"/>
<keyword evidence="2" id="KW-0479">Metal-binding</keyword>
<protein>
    <recommendedName>
        <fullName evidence="2">Tritrans,polycis-undecaprenyl-diphosphate synthase (geranylgeranyl-diphosphate specific)</fullName>
        <ecNumber evidence="2">2.5.1.89</ecNumber>
    </recommendedName>
    <alternativeName>
        <fullName evidence="2">Undecaprenyl diphosphate synthase</fullName>
        <shortName evidence="2">UDS</shortName>
    </alternativeName>
    <alternativeName>
        <fullName evidence="2">Undecaprenyl pyrophosphate synthase</fullName>
        <shortName evidence="2">UPP synthase</shortName>
    </alternativeName>
</protein>
<name>A0A830EGC6_9CREN</name>
<dbReference type="InterPro" id="IPR036424">
    <property type="entry name" value="UPP_synth-like_sf"/>
</dbReference>
<reference evidence="4" key="2">
    <citation type="submission" date="2020-09" db="EMBL/GenBank/DDBJ databases">
        <authorList>
            <person name="Sun Q."/>
            <person name="Ohkuma M."/>
        </authorList>
    </citation>
    <scope>NUCLEOTIDE SEQUENCE</scope>
    <source>
        <strain evidence="4">JCM 11219</strain>
    </source>
</reference>
<feature type="binding site" evidence="2">
    <location>
        <position position="66"/>
    </location>
    <ligand>
        <name>substrate</name>
    </ligand>
</feature>
<dbReference type="GO" id="GO:0000287">
    <property type="term" value="F:magnesium ion binding"/>
    <property type="evidence" value="ECO:0007669"/>
    <property type="project" value="UniProtKB-UniRule"/>
</dbReference>
<feature type="binding site" evidence="2">
    <location>
        <position position="206"/>
    </location>
    <ligand>
        <name>Mg(2+)</name>
        <dbReference type="ChEBI" id="CHEBI:18420"/>
    </ligand>
</feature>
<dbReference type="NCBIfam" id="TIGR00055">
    <property type="entry name" value="uppS"/>
    <property type="match status" value="1"/>
</dbReference>
<comment type="function">
    <text evidence="2">Catalyzes the sequential condensation of isopentenyl diphosphate (IPP) with geranylgeranyl diphosphate (GGPP) to yield (2Z,6Z,10Z,14Z,18Z,22Z,26Z,30E,34E,38E)-undecaprenyl diphosphate (tritrans,heptacis-UPP). It is probably the precursor of glycosyl carrier lipids.</text>
</comment>
<comment type="cofactor">
    <cofactor evidence="2">
        <name>Mg(2+)</name>
        <dbReference type="ChEBI" id="CHEBI:18420"/>
    </cofactor>
    <text evidence="2">Binds 2 magnesium ions per subunit.</text>
</comment>
<dbReference type="RefSeq" id="WP_188602318.1">
    <property type="nucleotide sequence ID" value="NZ_AP026830.1"/>
</dbReference>
<dbReference type="EC" id="2.5.1.89" evidence="2"/>
<dbReference type="PANTHER" id="PTHR10291:SF43">
    <property type="entry name" value="DEHYDRODOLICHYL DIPHOSPHATE SYNTHASE COMPLEX SUBUNIT DHDDS"/>
    <property type="match status" value="1"/>
</dbReference>
<dbReference type="Proteomes" id="UP000657075">
    <property type="component" value="Unassembled WGS sequence"/>
</dbReference>
<keyword evidence="1 2" id="KW-0808">Transferase</keyword>
<accession>A0A830EGC6</accession>
<dbReference type="EMBL" id="BMNM01000001">
    <property type="protein sequence ID" value="GGI68578.1"/>
    <property type="molecule type" value="Genomic_DNA"/>
</dbReference>
<evidence type="ECO:0000313" key="3">
    <source>
        <dbReference type="EMBL" id="BDR92014.1"/>
    </source>
</evidence>
<dbReference type="GO" id="GO:0045547">
    <property type="term" value="F:ditrans,polycis-polyprenyl diphosphate synthase [(2E,6E)-farnesyl diphosphate specific] activity"/>
    <property type="evidence" value="ECO:0007669"/>
    <property type="project" value="TreeGrafter"/>
</dbReference>
<comment type="similarity">
    <text evidence="2">Belongs to the UPP synthase family.</text>
</comment>
<comment type="caution">
    <text evidence="2">Lacks conserved residue(s) required for the propagation of feature annotation.</text>
</comment>
<dbReference type="GO" id="GO:0016094">
    <property type="term" value="P:polyprenol biosynthetic process"/>
    <property type="evidence" value="ECO:0007669"/>
    <property type="project" value="TreeGrafter"/>
</dbReference>
<reference evidence="4" key="1">
    <citation type="journal article" date="2014" name="Int. J. Syst. Evol. Microbiol.">
        <title>Complete genome sequence of Corynebacterium casei LMG S-19264T (=DSM 44701T), isolated from a smear-ripened cheese.</title>
        <authorList>
            <consortium name="US DOE Joint Genome Institute (JGI-PGF)"/>
            <person name="Walter F."/>
            <person name="Albersmeier A."/>
            <person name="Kalinowski J."/>
            <person name="Ruckert C."/>
        </authorList>
    </citation>
    <scope>NUCLEOTIDE SEQUENCE</scope>
    <source>
        <strain evidence="4">JCM 11219</strain>
    </source>
</reference>